<organism evidence="2 3">
    <name type="scientific">Pleurodeles waltl</name>
    <name type="common">Iberian ribbed newt</name>
    <dbReference type="NCBI Taxonomy" id="8319"/>
    <lineage>
        <taxon>Eukaryota</taxon>
        <taxon>Metazoa</taxon>
        <taxon>Chordata</taxon>
        <taxon>Craniata</taxon>
        <taxon>Vertebrata</taxon>
        <taxon>Euteleostomi</taxon>
        <taxon>Amphibia</taxon>
        <taxon>Batrachia</taxon>
        <taxon>Caudata</taxon>
        <taxon>Salamandroidea</taxon>
        <taxon>Salamandridae</taxon>
        <taxon>Pleurodelinae</taxon>
        <taxon>Pleurodeles</taxon>
    </lineage>
</organism>
<evidence type="ECO:0000313" key="2">
    <source>
        <dbReference type="EMBL" id="KAJ1150840.1"/>
    </source>
</evidence>
<keyword evidence="3" id="KW-1185">Reference proteome</keyword>
<proteinExistence type="predicted"/>
<gene>
    <name evidence="2" type="ORF">NDU88_003628</name>
</gene>
<reference evidence="2" key="1">
    <citation type="journal article" date="2022" name="bioRxiv">
        <title>Sequencing and chromosome-scale assembly of the giantPleurodeles waltlgenome.</title>
        <authorList>
            <person name="Brown T."/>
            <person name="Elewa A."/>
            <person name="Iarovenko S."/>
            <person name="Subramanian E."/>
            <person name="Araus A.J."/>
            <person name="Petzold A."/>
            <person name="Susuki M."/>
            <person name="Suzuki K.-i.T."/>
            <person name="Hayashi T."/>
            <person name="Toyoda A."/>
            <person name="Oliveira C."/>
            <person name="Osipova E."/>
            <person name="Leigh N.D."/>
            <person name="Simon A."/>
            <person name="Yun M.H."/>
        </authorList>
    </citation>
    <scope>NUCLEOTIDE SEQUENCE</scope>
    <source>
        <strain evidence="2">20211129_DDA</strain>
        <tissue evidence="2">Liver</tissue>
    </source>
</reference>
<dbReference type="Proteomes" id="UP001066276">
    <property type="component" value="Chromosome 5"/>
</dbReference>
<name>A0AAV7RFN0_PLEWA</name>
<evidence type="ECO:0000256" key="1">
    <source>
        <dbReference type="SAM" id="MobiDB-lite"/>
    </source>
</evidence>
<protein>
    <submittedName>
        <fullName evidence="2">Uncharacterized protein</fullName>
    </submittedName>
</protein>
<feature type="region of interest" description="Disordered" evidence="1">
    <location>
        <begin position="1"/>
        <end position="160"/>
    </location>
</feature>
<accession>A0AAV7RFN0</accession>
<dbReference type="AlphaFoldDB" id="A0AAV7RFN0"/>
<evidence type="ECO:0000313" key="3">
    <source>
        <dbReference type="Proteomes" id="UP001066276"/>
    </source>
</evidence>
<comment type="caution">
    <text evidence="2">The sequence shown here is derived from an EMBL/GenBank/DDBJ whole genome shotgun (WGS) entry which is preliminary data.</text>
</comment>
<feature type="compositionally biased region" description="Low complexity" evidence="1">
    <location>
        <begin position="109"/>
        <end position="147"/>
    </location>
</feature>
<dbReference type="EMBL" id="JANPWB010000009">
    <property type="protein sequence ID" value="KAJ1150840.1"/>
    <property type="molecule type" value="Genomic_DNA"/>
</dbReference>
<sequence>MSTGGPAARHPRGKGPGGSPWHVWPLRRIRSPTSRRGLKGKGAQDPPSSVAPGTGQAPQSLLRCPSGGLNPAAGPNLGSSVPPPHRAQSRTRPPAAGSIRLCSSSPCQGAARRPAAGAPPRGARNTAPGLDSPGSRPSSPPRRTASSHTDSAPLLPPGPILSGAPPSVRFLPVFQPLVLQYPQTHKGSLRLSLRVRHGLAFWADDRGVQSKLGILF</sequence>